<gene>
    <name evidence="1" type="ORF">TvY486_0045360</name>
</gene>
<protein>
    <submittedName>
        <fullName evidence="1">Uncharacterized protein</fullName>
    </submittedName>
</protein>
<organism evidence="1 2">
    <name type="scientific">Trypanosoma vivax (strain Y486)</name>
    <dbReference type="NCBI Taxonomy" id="1055687"/>
    <lineage>
        <taxon>Eukaryota</taxon>
        <taxon>Discoba</taxon>
        <taxon>Euglenozoa</taxon>
        <taxon>Kinetoplastea</taxon>
        <taxon>Metakinetoplastina</taxon>
        <taxon>Trypanosomatida</taxon>
        <taxon>Trypanosomatidae</taxon>
        <taxon>Trypanosoma</taxon>
        <taxon>Duttonella</taxon>
    </lineage>
</organism>
<name>F9WVK9_TRYVY</name>
<proteinExistence type="predicted"/>
<dbReference type="PROSITE" id="PS51257">
    <property type="entry name" value="PROKAR_LIPOPROTEIN"/>
    <property type="match status" value="1"/>
</dbReference>
<dbReference type="EMBL" id="CAEX01008011">
    <property type="protein sequence ID" value="CCD21617.1"/>
    <property type="molecule type" value="Genomic_DNA"/>
</dbReference>
<dbReference type="VEuPathDB" id="TriTrypDB:TvY486_0045360"/>
<evidence type="ECO:0000313" key="2">
    <source>
        <dbReference type="Proteomes" id="UP000009027"/>
    </source>
</evidence>
<evidence type="ECO:0000313" key="1">
    <source>
        <dbReference type="EMBL" id="CCD21617.1"/>
    </source>
</evidence>
<reference evidence="1 2" key="1">
    <citation type="journal article" date="2012" name="Proc. Natl. Acad. Sci. U.S.A.">
        <title>Antigenic diversity is generated by distinct evolutionary mechanisms in African trypanosome species.</title>
        <authorList>
            <person name="Jackson A.P."/>
            <person name="Berry A."/>
            <person name="Aslett M."/>
            <person name="Allison H.C."/>
            <person name="Burton P."/>
            <person name="Vavrova-Anderson J."/>
            <person name="Brown R."/>
            <person name="Browne H."/>
            <person name="Corton N."/>
            <person name="Hauser H."/>
            <person name="Gamble J."/>
            <person name="Gilderthorp R."/>
            <person name="Marcello L."/>
            <person name="McQuillan J."/>
            <person name="Otto T.D."/>
            <person name="Quail M.A."/>
            <person name="Sanders M.J."/>
            <person name="van Tonder A."/>
            <person name="Ginger M.L."/>
            <person name="Field M.C."/>
            <person name="Barry J.D."/>
            <person name="Hertz-Fowler C."/>
            <person name="Berriman M."/>
        </authorList>
    </citation>
    <scope>NUCLEOTIDE SEQUENCE</scope>
    <source>
        <strain evidence="1 2">Y486</strain>
    </source>
</reference>
<dbReference type="AlphaFoldDB" id="F9WVK9"/>
<keyword evidence="2" id="KW-1185">Reference proteome</keyword>
<dbReference type="Proteomes" id="UP000009027">
    <property type="component" value="Unassembled WGS sequence"/>
</dbReference>
<accession>F9WVK9</accession>
<sequence length="139" mass="14409">MRPDTFVPASAAPPAFVGCRPCAGVAAVRIGRKQGGGRILLCATRWCGHGPLTCVPRPRGAQSAVKVAVRAFIAPACGARNVCVIRASVRCVAAVCLRACFTLTCTLSENPSVFSRVVWSQTTVCGSACGSGRRVTCDV</sequence>